<comment type="similarity">
    <text evidence="1">Belongs to the protein kinase superfamily. ADCK protein kinase family.</text>
</comment>
<evidence type="ECO:0000256" key="1">
    <source>
        <dbReference type="ARBA" id="ARBA00009670"/>
    </source>
</evidence>
<dbReference type="InterPro" id="IPR050154">
    <property type="entry name" value="UbiB_kinase"/>
</dbReference>
<name>A0A9P1GBA4_9DINO</name>
<dbReference type="PANTHER" id="PTHR10566:SF128">
    <property type="entry name" value="UBIB DOMAIN CONTAINING KINASE"/>
    <property type="match status" value="1"/>
</dbReference>
<keyword evidence="7" id="KW-0808">Transferase</keyword>
<comment type="caution">
    <text evidence="5">The sequence shown here is derived from an EMBL/GenBank/DDBJ whole genome shotgun (WGS) entry which is preliminary data.</text>
</comment>
<dbReference type="GO" id="GO:0046872">
    <property type="term" value="F:metal ion binding"/>
    <property type="evidence" value="ECO:0007669"/>
    <property type="project" value="UniProtKB-KW"/>
</dbReference>
<evidence type="ECO:0000313" key="6">
    <source>
        <dbReference type="EMBL" id="CAL1161126.1"/>
    </source>
</evidence>
<dbReference type="OrthoDB" id="431892at2759"/>
<dbReference type="Pfam" id="PF03109">
    <property type="entry name" value="ABC1"/>
    <property type="match status" value="1"/>
</dbReference>
<dbReference type="GO" id="GO:0005524">
    <property type="term" value="F:ATP binding"/>
    <property type="evidence" value="ECO:0007669"/>
    <property type="project" value="InterPro"/>
</dbReference>
<dbReference type="InterPro" id="IPR040442">
    <property type="entry name" value="Pyrv_kinase-like_dom_sf"/>
</dbReference>
<reference evidence="6" key="2">
    <citation type="submission" date="2024-04" db="EMBL/GenBank/DDBJ databases">
        <authorList>
            <person name="Chen Y."/>
            <person name="Shah S."/>
            <person name="Dougan E. K."/>
            <person name="Thang M."/>
            <person name="Chan C."/>
        </authorList>
    </citation>
    <scope>NUCLEOTIDE SEQUENCE [LARGE SCALE GENOMIC DNA]</scope>
</reference>
<accession>A0A9P1GBA4</accession>
<dbReference type="Pfam" id="PF03328">
    <property type="entry name" value="HpcH_HpaI"/>
    <property type="match status" value="1"/>
</dbReference>
<dbReference type="EMBL" id="CAMXCT020004113">
    <property type="protein sequence ID" value="CAL1161126.1"/>
    <property type="molecule type" value="Genomic_DNA"/>
</dbReference>
<evidence type="ECO:0000313" key="7">
    <source>
        <dbReference type="EMBL" id="CAL4795063.1"/>
    </source>
</evidence>
<dbReference type="GO" id="GO:0004672">
    <property type="term" value="F:protein kinase activity"/>
    <property type="evidence" value="ECO:0007669"/>
    <property type="project" value="InterPro"/>
</dbReference>
<keyword evidence="8" id="KW-1185">Reference proteome</keyword>
<dbReference type="InterPro" id="IPR000719">
    <property type="entry name" value="Prot_kinase_dom"/>
</dbReference>
<feature type="region of interest" description="Disordered" evidence="3">
    <location>
        <begin position="193"/>
        <end position="261"/>
    </location>
</feature>
<dbReference type="InterPro" id="IPR015813">
    <property type="entry name" value="Pyrv/PenolPyrv_kinase-like_dom"/>
</dbReference>
<evidence type="ECO:0000256" key="2">
    <source>
        <dbReference type="ARBA" id="ARBA00022723"/>
    </source>
</evidence>
<dbReference type="CDD" id="cd05121">
    <property type="entry name" value="ABC1_ADCK3-like"/>
    <property type="match status" value="1"/>
</dbReference>
<dbReference type="InterPro" id="IPR005000">
    <property type="entry name" value="Aldolase/citrate-lyase_domain"/>
</dbReference>
<dbReference type="Gene3D" id="3.20.20.60">
    <property type="entry name" value="Phosphoenolpyruvate-binding domains"/>
    <property type="match status" value="3"/>
</dbReference>
<feature type="compositionally biased region" description="Polar residues" evidence="3">
    <location>
        <begin position="226"/>
        <end position="242"/>
    </location>
</feature>
<keyword evidence="2" id="KW-0479">Metal-binding</keyword>
<evidence type="ECO:0000256" key="3">
    <source>
        <dbReference type="SAM" id="MobiDB-lite"/>
    </source>
</evidence>
<protein>
    <submittedName>
        <fullName evidence="7">Protein ACTIVITY OF BC1 COMPLEX KINASE 3, chloroplastic (ABC1-LIKE KINASE 3) (Protein REPRESSOR OF BDR1)</fullName>
    </submittedName>
</protein>
<dbReference type="InterPro" id="IPR004147">
    <property type="entry name" value="ABC1_dom"/>
</dbReference>
<dbReference type="PROSITE" id="PS50011">
    <property type="entry name" value="PROTEIN_KINASE_DOM"/>
    <property type="match status" value="1"/>
</dbReference>
<dbReference type="EMBL" id="CAMXCT010004113">
    <property type="protein sequence ID" value="CAI4007751.1"/>
    <property type="molecule type" value="Genomic_DNA"/>
</dbReference>
<keyword evidence="7" id="KW-0418">Kinase</keyword>
<feature type="region of interest" description="Disordered" evidence="3">
    <location>
        <begin position="1639"/>
        <end position="1662"/>
    </location>
</feature>
<evidence type="ECO:0000313" key="8">
    <source>
        <dbReference type="Proteomes" id="UP001152797"/>
    </source>
</evidence>
<reference evidence="5" key="1">
    <citation type="submission" date="2022-10" db="EMBL/GenBank/DDBJ databases">
        <authorList>
            <person name="Chen Y."/>
            <person name="Dougan E. K."/>
            <person name="Chan C."/>
            <person name="Rhodes N."/>
            <person name="Thang M."/>
        </authorList>
    </citation>
    <scope>NUCLEOTIDE SEQUENCE</scope>
</reference>
<feature type="domain" description="Protein kinase" evidence="4">
    <location>
        <begin position="1135"/>
        <end position="1493"/>
    </location>
</feature>
<organism evidence="5">
    <name type="scientific">Cladocopium goreaui</name>
    <dbReference type="NCBI Taxonomy" id="2562237"/>
    <lineage>
        <taxon>Eukaryota</taxon>
        <taxon>Sar</taxon>
        <taxon>Alveolata</taxon>
        <taxon>Dinophyceae</taxon>
        <taxon>Suessiales</taxon>
        <taxon>Symbiodiniaceae</taxon>
        <taxon>Cladocopium</taxon>
    </lineage>
</organism>
<dbReference type="SUPFAM" id="SSF56112">
    <property type="entry name" value="Protein kinase-like (PK-like)"/>
    <property type="match status" value="1"/>
</dbReference>
<dbReference type="Proteomes" id="UP001152797">
    <property type="component" value="Unassembled WGS sequence"/>
</dbReference>
<gene>
    <name evidence="5" type="ORF">C1SCF055_LOCUS33279</name>
</gene>
<dbReference type="EMBL" id="CAMXCT030004113">
    <property type="protein sequence ID" value="CAL4795063.1"/>
    <property type="molecule type" value="Genomic_DNA"/>
</dbReference>
<evidence type="ECO:0000259" key="4">
    <source>
        <dbReference type="PROSITE" id="PS50011"/>
    </source>
</evidence>
<dbReference type="SUPFAM" id="SSF51621">
    <property type="entry name" value="Phosphoenolpyruvate/pyruvate domain"/>
    <property type="match status" value="3"/>
</dbReference>
<proteinExistence type="inferred from homology"/>
<dbReference type="InterPro" id="IPR011009">
    <property type="entry name" value="Kinase-like_dom_sf"/>
</dbReference>
<feature type="compositionally biased region" description="Basic and acidic residues" evidence="3">
    <location>
        <begin position="1644"/>
        <end position="1656"/>
    </location>
</feature>
<dbReference type="PANTHER" id="PTHR10566">
    <property type="entry name" value="CHAPERONE-ACTIVITY OF BC1 COMPLEX CABC1 -RELATED"/>
    <property type="match status" value="1"/>
</dbReference>
<sequence length="1693" mass="183183">MPSFFNVPGSSASCSLAKQLRRGWKAVACVAQLSNAIITELIAQAGFELIIVDHENGPGDFDSAANLVRSAVGAGAHVMLRLPSGDATQVDRALDAGAEGLLLGDVATAAEAEAFGQLVQQVVLTRAKTTCSEWLSSPREPPEPSAPLVAVEMDVTQPLTLAEELLAAEHVDLVFVDPERCLEALALLRPESSLDQTSSRLPVATLPADPTDGEADTKTVEEPTEPSLTQTWSPSAPSGSPDPQNPRAAKGARKVPSGPTQRLANTMQVAEAMDAFWNCFEALPAKAAEKQKLVGCTAHARTSTYDLFMRGHSVVTLCADLVLLREGGQRHVSEMKMDRGPESRHWATPLESQRARLASSALVSQLRRHKKALGAFLHLGDALAAETLCLAGFEAVVLDHEEGPGNLSNAIGLVHAAASAGTHTLLRVPSHDFPYLRRALQLGLEGLILPMAESAAQVEDFIAAVRKSYPSPENPRDVLPSSLRGAGGHASVVRSVAPTAAQFLRKREELLLKAVQVESEIGLAHVRDMVKVEGLDMIFFAPVELAASAPRGQEAGLLLALQTAEAEVKRAKKLLGGMLVPGRSVETMFAAGYDLVCTTSDVILLRATAENIVREAKPFATGPTAGQLQWISSAREAKFAKDEETLVMRLKKSPQARALAVMSRLGSALAAELVAEKGFEVVILDHAKGAEDLLGAMAVIHATVRCGAHALLRLPAFSLGHLRRALHVGVEGLSLVVTTGLLSGVIFPVHSLEDAHAMVELNLPEETKLVEARMKNQPFRRMDFSFAPSLVEFWGQRVAEFSRRQAESLLIAAQASDDGAKMAWQVDSSGAAACIEDIVKVEGLDMIFIDASNGLAANEVEAIQKAVKGKKQLGCSTMVGIFFGDRLLGGLLPGRKAEELFRGGYQLVCAASDHGLLAEGAKACIAERPKSSHVALDVAVPCGRPTATSRSPLGSPLGSRYAPAVRELLQEAASEHGKEDFEDRTLFVGVQSCCGRVAVRERYSSEKRSEADFGLGAVYNAAEVEEFFGQRPFLVLGRLLKVLTGVSKCAFLAFSKDAESERRLACRVRELFTELGPTYIKLGQALSVRPDVLPEAFLHEFREFQELCLMAALGTWDNRVLRELNCSQLSELFSDFSAQPVAAASLGQVYKARLKNGQSVAVKVQRPNLAENVALDLVLARQVAKSLVYFEEFLPGVQGNDLVGFVDAFGQRLFEELDYVPCRCPELWQAVVTSRAKEMEVKNAQRFRELYGDQEKLKVPTMYPSLATGKVIVMEWIDGVKLTDTNAIRGLGLEPLDYISVGIECAMRQLLEHGFFHADPHPGNFFVTGKGELCVLDFGMMSEMPKEARLAVIQHIVHVVNRDYAGMAQDYNHLGFISEEIDPRPMVPKIQAYFEPRMSTKAAAVSFKTIIDGLEEVIFKNYPFSVPPFYALVVRSLAVKNKFRSLVTLEGLALSIDPKYRVLAAAYPYLAKRVLLDSELRSSLFELLINTATAKPDARRFRWDRAIDLLRESSKSSVAVPGSTRTPEGTADDMGPYLDLASSLIEDAAFRQTLVAELASTADVMIADIIGGAMSGSDVQQLQKLRKRLGLQLDDEARVSDVRETVNLIAEKVADRIPNAMDAVNLAMQAAAGAVQASMFPSDHPGKNGDAEKGAEKNAGPSLPEVAGEFFDQLGNLARLACDDFLEVELWEK</sequence>
<evidence type="ECO:0000313" key="5">
    <source>
        <dbReference type="EMBL" id="CAI4007751.1"/>
    </source>
</evidence>
<dbReference type="Gene3D" id="1.10.510.10">
    <property type="entry name" value="Transferase(Phosphotransferase) domain 1"/>
    <property type="match status" value="1"/>
</dbReference>